<dbReference type="OrthoDB" id="5303367at2759"/>
<accession>A0A8H5GAK9</accession>
<dbReference type="EMBL" id="JAACJM010000040">
    <property type="protein sequence ID" value="KAF5361381.1"/>
    <property type="molecule type" value="Genomic_DNA"/>
</dbReference>
<evidence type="ECO:0000313" key="3">
    <source>
        <dbReference type="Proteomes" id="UP000559256"/>
    </source>
</evidence>
<evidence type="ECO:0000259" key="1">
    <source>
        <dbReference type="Pfam" id="PF06985"/>
    </source>
</evidence>
<sequence>MNVGLRDALRRVRHPDKMRAIWADQICINQDDLFERKIQVSYMDKVYNRAKRVLVWVGEEDRFTAAAFSMFVGLHNAS</sequence>
<evidence type="ECO:0000313" key="2">
    <source>
        <dbReference type="EMBL" id="KAF5361381.1"/>
    </source>
</evidence>
<dbReference type="Proteomes" id="UP000559256">
    <property type="component" value="Unassembled WGS sequence"/>
</dbReference>
<dbReference type="AlphaFoldDB" id="A0A8H5GAK9"/>
<dbReference type="Pfam" id="PF06985">
    <property type="entry name" value="HET"/>
    <property type="match status" value="1"/>
</dbReference>
<keyword evidence="3" id="KW-1185">Reference proteome</keyword>
<name>A0A8H5GAK9_9AGAR</name>
<dbReference type="PANTHER" id="PTHR24148">
    <property type="entry name" value="ANKYRIN REPEAT DOMAIN-CONTAINING PROTEIN 39 HOMOLOG-RELATED"/>
    <property type="match status" value="1"/>
</dbReference>
<feature type="domain" description="Heterokaryon incompatibility" evidence="1">
    <location>
        <begin position="5"/>
        <end position="62"/>
    </location>
</feature>
<dbReference type="InterPro" id="IPR010730">
    <property type="entry name" value="HET"/>
</dbReference>
<gene>
    <name evidence="2" type="ORF">D9758_006190</name>
</gene>
<dbReference type="PANTHER" id="PTHR24148:SF64">
    <property type="entry name" value="HETEROKARYON INCOMPATIBILITY DOMAIN-CONTAINING PROTEIN"/>
    <property type="match status" value="1"/>
</dbReference>
<comment type="caution">
    <text evidence="2">The sequence shown here is derived from an EMBL/GenBank/DDBJ whole genome shotgun (WGS) entry which is preliminary data.</text>
</comment>
<proteinExistence type="predicted"/>
<reference evidence="2 3" key="1">
    <citation type="journal article" date="2020" name="ISME J.">
        <title>Uncovering the hidden diversity of litter-decomposition mechanisms in mushroom-forming fungi.</title>
        <authorList>
            <person name="Floudas D."/>
            <person name="Bentzer J."/>
            <person name="Ahren D."/>
            <person name="Johansson T."/>
            <person name="Persson P."/>
            <person name="Tunlid A."/>
        </authorList>
    </citation>
    <scope>NUCLEOTIDE SEQUENCE [LARGE SCALE GENOMIC DNA]</scope>
    <source>
        <strain evidence="2 3">CBS 291.85</strain>
    </source>
</reference>
<dbReference type="InterPro" id="IPR052895">
    <property type="entry name" value="HetReg/Transcr_Mod"/>
</dbReference>
<protein>
    <recommendedName>
        <fullName evidence="1">Heterokaryon incompatibility domain-containing protein</fullName>
    </recommendedName>
</protein>
<organism evidence="2 3">
    <name type="scientific">Tetrapyrgos nigripes</name>
    <dbReference type="NCBI Taxonomy" id="182062"/>
    <lineage>
        <taxon>Eukaryota</taxon>
        <taxon>Fungi</taxon>
        <taxon>Dikarya</taxon>
        <taxon>Basidiomycota</taxon>
        <taxon>Agaricomycotina</taxon>
        <taxon>Agaricomycetes</taxon>
        <taxon>Agaricomycetidae</taxon>
        <taxon>Agaricales</taxon>
        <taxon>Marasmiineae</taxon>
        <taxon>Marasmiaceae</taxon>
        <taxon>Tetrapyrgos</taxon>
    </lineage>
</organism>